<keyword evidence="2 4" id="KW-0863">Zinc-finger</keyword>
<dbReference type="Gene3D" id="1.10.220.160">
    <property type="match status" value="1"/>
</dbReference>
<gene>
    <name evidence="7" type="ORF">G7K_5825-t1</name>
</gene>
<evidence type="ECO:0000259" key="6">
    <source>
        <dbReference type="PROSITE" id="PS50865"/>
    </source>
</evidence>
<dbReference type="InterPro" id="IPR050869">
    <property type="entry name" value="H3K4_H4K5_MeTrfase"/>
</dbReference>
<accession>A0A0E9NPC6</accession>
<sequence length="574" mass="64241">MRTATLPCAYNDYDRQTLMGSTLDSAQCVPLEVFNDQGKGRGIRSAEAIEEGKCILKLTPAIAVLDDAHLNNTCSGCFALPSNPLGGTTAGSLLRCSGCQIVRYCSKNCQRSDWPNHKLECPVFRSQRPRVLPTAVRAVMRILRLPRDGEVWNGFQGLMSHRDEVKEAGGPKEEMVTLFSRAAKEYSEENELDIASVESIFSTFISNCLSLLIASFDEVGLTADPLVCLLNHSCSPNAAVVFENKVLTIRSVRAISPKEEITISYVNHLQRRDIRRRELKEKWFFSCECAACARDESENARDPRECFTCANCRKLIPPPLKSEHSTEKLACPSCNKAQRFSWAELEKKEEKTLAISEDRKMRADRWQLYWALRELHVTNMWPARRTPLLPLYYHTFNVALNEQDFLAAFRHSIYIHTALRLNSDRGTDLDPVAVVQTFAAAKLASYLASEPEQLVDVIQQLDLLKLAWLLLVDADMVVGMTHGDGSRFAKQVRAVKDEHRVNSLGLDGGRFCAESEQVLRGANASEEALEEVTRVQALAREMAARVSAGHCGGVELNTRKCETARKLSIDSRLT</sequence>
<evidence type="ECO:0008006" key="9">
    <source>
        <dbReference type="Google" id="ProtNLM"/>
    </source>
</evidence>
<name>A0A0E9NPC6_SAICN</name>
<dbReference type="PROSITE" id="PS50280">
    <property type="entry name" value="SET"/>
    <property type="match status" value="1"/>
</dbReference>
<reference evidence="7 8" key="1">
    <citation type="journal article" date="2011" name="J. Gen. Appl. Microbiol.">
        <title>Draft genome sequencing of the enigmatic yeast Saitoella complicata.</title>
        <authorList>
            <person name="Nishida H."/>
            <person name="Hamamoto M."/>
            <person name="Sugiyama J."/>
        </authorList>
    </citation>
    <scope>NUCLEOTIDE SEQUENCE [LARGE SCALE GENOMIC DNA]</scope>
    <source>
        <strain evidence="7 8">NRRL Y-17804</strain>
    </source>
</reference>
<protein>
    <recommendedName>
        <fullName evidence="9">MYND-type domain-containing protein</fullName>
    </recommendedName>
</protein>
<keyword evidence="8" id="KW-1185">Reference proteome</keyword>
<reference evidence="7 8" key="2">
    <citation type="journal article" date="2014" name="J. Gen. Appl. Microbiol.">
        <title>The early diverging ascomycetous budding yeast Saitoella complicata has three histone deacetylases belonging to the Clr6, Hos2, and Rpd3 lineages.</title>
        <authorList>
            <person name="Nishida H."/>
            <person name="Matsumoto T."/>
            <person name="Kondo S."/>
            <person name="Hamamoto M."/>
            <person name="Yoshikawa H."/>
        </authorList>
    </citation>
    <scope>NUCLEOTIDE SEQUENCE [LARGE SCALE GENOMIC DNA]</scope>
    <source>
        <strain evidence="7 8">NRRL Y-17804</strain>
    </source>
</reference>
<feature type="domain" description="SET" evidence="5">
    <location>
        <begin position="29"/>
        <end position="266"/>
    </location>
</feature>
<evidence type="ECO:0000313" key="8">
    <source>
        <dbReference type="Proteomes" id="UP000033140"/>
    </source>
</evidence>
<dbReference type="OMA" id="HSHEITH"/>
<evidence type="ECO:0000256" key="2">
    <source>
        <dbReference type="ARBA" id="ARBA00022771"/>
    </source>
</evidence>
<dbReference type="PANTHER" id="PTHR12197:SF251">
    <property type="entry name" value="EG:BACR7C10.4 PROTEIN"/>
    <property type="match status" value="1"/>
</dbReference>
<dbReference type="PROSITE" id="PS50865">
    <property type="entry name" value="ZF_MYND_2"/>
    <property type="match status" value="1"/>
</dbReference>
<dbReference type="AlphaFoldDB" id="A0A0E9NPC6"/>
<dbReference type="SUPFAM" id="SSF82199">
    <property type="entry name" value="SET domain"/>
    <property type="match status" value="1"/>
</dbReference>
<dbReference type="Proteomes" id="UP000033140">
    <property type="component" value="Unassembled WGS sequence"/>
</dbReference>
<feature type="domain" description="MYND-type" evidence="6">
    <location>
        <begin position="74"/>
        <end position="121"/>
    </location>
</feature>
<dbReference type="InterPro" id="IPR002893">
    <property type="entry name" value="Znf_MYND"/>
</dbReference>
<evidence type="ECO:0000256" key="1">
    <source>
        <dbReference type="ARBA" id="ARBA00022723"/>
    </source>
</evidence>
<keyword evidence="1" id="KW-0479">Metal-binding</keyword>
<dbReference type="Pfam" id="PF01753">
    <property type="entry name" value="zf-MYND"/>
    <property type="match status" value="1"/>
</dbReference>
<dbReference type="PANTHER" id="PTHR12197">
    <property type="entry name" value="HISTONE-LYSINE N-METHYLTRANSFERASE SMYD"/>
    <property type="match status" value="1"/>
</dbReference>
<dbReference type="GO" id="GO:0008270">
    <property type="term" value="F:zinc ion binding"/>
    <property type="evidence" value="ECO:0007669"/>
    <property type="project" value="UniProtKB-KW"/>
</dbReference>
<organism evidence="7 8">
    <name type="scientific">Saitoella complicata (strain BCRC 22490 / CBS 7301 / JCM 7358 / NBRC 10748 / NRRL Y-17804)</name>
    <dbReference type="NCBI Taxonomy" id="698492"/>
    <lineage>
        <taxon>Eukaryota</taxon>
        <taxon>Fungi</taxon>
        <taxon>Dikarya</taxon>
        <taxon>Ascomycota</taxon>
        <taxon>Taphrinomycotina</taxon>
        <taxon>Taphrinomycotina incertae sedis</taxon>
        <taxon>Saitoella</taxon>
    </lineage>
</organism>
<reference evidence="7 8" key="3">
    <citation type="journal article" date="2015" name="Genome Announc.">
        <title>Draft Genome Sequence of the Archiascomycetous Yeast Saitoella complicata.</title>
        <authorList>
            <person name="Yamauchi K."/>
            <person name="Kondo S."/>
            <person name="Hamamoto M."/>
            <person name="Takahashi Y."/>
            <person name="Ogura Y."/>
            <person name="Hayashi T."/>
            <person name="Nishida H."/>
        </authorList>
    </citation>
    <scope>NUCLEOTIDE SEQUENCE [LARGE SCALE GENOMIC DNA]</scope>
    <source>
        <strain evidence="7 8">NRRL Y-17804</strain>
    </source>
</reference>
<dbReference type="EMBL" id="BACD03000051">
    <property type="protein sequence ID" value="GAO51732.1"/>
    <property type="molecule type" value="Genomic_DNA"/>
</dbReference>
<evidence type="ECO:0000313" key="7">
    <source>
        <dbReference type="EMBL" id="GAO51732.1"/>
    </source>
</evidence>
<comment type="caution">
    <text evidence="7">The sequence shown here is derived from an EMBL/GenBank/DDBJ whole genome shotgun (WGS) entry which is preliminary data.</text>
</comment>
<dbReference type="Gene3D" id="6.10.140.2220">
    <property type="match status" value="1"/>
</dbReference>
<proteinExistence type="predicted"/>
<dbReference type="Pfam" id="PF00856">
    <property type="entry name" value="SET"/>
    <property type="match status" value="1"/>
</dbReference>
<keyword evidence="3" id="KW-0862">Zinc</keyword>
<dbReference type="InterPro" id="IPR046341">
    <property type="entry name" value="SET_dom_sf"/>
</dbReference>
<evidence type="ECO:0000256" key="4">
    <source>
        <dbReference type="PROSITE-ProRule" id="PRU00134"/>
    </source>
</evidence>
<dbReference type="Gene3D" id="2.170.270.10">
    <property type="entry name" value="SET domain"/>
    <property type="match status" value="1"/>
</dbReference>
<dbReference type="SMART" id="SM00317">
    <property type="entry name" value="SET"/>
    <property type="match status" value="1"/>
</dbReference>
<dbReference type="GO" id="GO:0005634">
    <property type="term" value="C:nucleus"/>
    <property type="evidence" value="ECO:0007669"/>
    <property type="project" value="TreeGrafter"/>
</dbReference>
<dbReference type="STRING" id="698492.A0A0E9NPC6"/>
<evidence type="ECO:0000259" key="5">
    <source>
        <dbReference type="PROSITE" id="PS50280"/>
    </source>
</evidence>
<evidence type="ECO:0000256" key="3">
    <source>
        <dbReference type="ARBA" id="ARBA00022833"/>
    </source>
</evidence>
<dbReference type="InterPro" id="IPR001214">
    <property type="entry name" value="SET_dom"/>
</dbReference>